<sequence>MPYIKSICKAGRTKEIAKYYTKRYKPKGEKRNPKEKETSEKQQKVNDRQLVRKLTRILNENFDETSRYVTFSYAVKNRPPDIDTLLSHRRELLKNMRKVYKQDGQEMKYVETTEVGDRGATHIHMVINDIDMRKIEKLWKYGFVSSKPLDDTGQYRRLAEYFIKYYQKTRRTDKQIQKKAYNCSRNLKRPKPKKKVMRGERFRKDIRVPKGWYLDKESVSEGITEDGYEFLFYTLVQIKRRI</sequence>
<evidence type="ECO:0000256" key="1">
    <source>
        <dbReference type="SAM" id="MobiDB-lite"/>
    </source>
</evidence>
<dbReference type="RefSeq" id="WP_159752455.1">
    <property type="nucleotide sequence ID" value="NZ_CASSPE010000243.1"/>
</dbReference>
<protein>
    <recommendedName>
        <fullName evidence="2">Replication-associated protein ORF2/G2P domain-containing protein</fullName>
    </recommendedName>
</protein>
<dbReference type="Proteomes" id="UP000460412">
    <property type="component" value="Unassembled WGS sequence"/>
</dbReference>
<feature type="region of interest" description="Disordered" evidence="1">
    <location>
        <begin position="21"/>
        <end position="46"/>
    </location>
</feature>
<evidence type="ECO:0000259" key="2">
    <source>
        <dbReference type="Pfam" id="PF23343"/>
    </source>
</evidence>
<dbReference type="InterPro" id="IPR056906">
    <property type="entry name" value="ORF2/G2P_dom"/>
</dbReference>
<reference evidence="3 4" key="1">
    <citation type="submission" date="2019-12" db="EMBL/GenBank/DDBJ databases">
        <title>Sporaefaciens musculi gen. nov., sp. nov., a novel bacterium isolated from the caecum of an obese mouse.</title>
        <authorList>
            <person name="Rasmussen T.S."/>
            <person name="Streidl T."/>
            <person name="Hitch T.C.A."/>
            <person name="Wortmann E."/>
            <person name="Deptula P."/>
            <person name="Hansen M."/>
            <person name="Nielsen D.S."/>
            <person name="Clavel T."/>
            <person name="Vogensen F.K."/>
        </authorList>
    </citation>
    <scope>NUCLEOTIDE SEQUENCE [LARGE SCALE GENOMIC DNA]</scope>
    <source>
        <strain evidence="3 4">WCA-9-b2</strain>
    </source>
</reference>
<evidence type="ECO:0000313" key="4">
    <source>
        <dbReference type="Proteomes" id="UP000460412"/>
    </source>
</evidence>
<accession>A0A7X3MJ84</accession>
<dbReference type="AlphaFoldDB" id="A0A7X3MJ84"/>
<keyword evidence="4" id="KW-1185">Reference proteome</keyword>
<dbReference type="Pfam" id="PF23343">
    <property type="entry name" value="REP_ORF2-G2P"/>
    <property type="match status" value="1"/>
</dbReference>
<gene>
    <name evidence="3" type="ORF">GN277_18355</name>
</gene>
<feature type="domain" description="Replication-associated protein ORF2/G2P" evidence="2">
    <location>
        <begin position="67"/>
        <end position="169"/>
    </location>
</feature>
<name>A0A7X3MJ84_9FIRM</name>
<comment type="caution">
    <text evidence="3">The sequence shown here is derived from an EMBL/GenBank/DDBJ whole genome shotgun (WGS) entry which is preliminary data.</text>
</comment>
<proteinExistence type="predicted"/>
<organism evidence="3 4">
    <name type="scientific">Sporofaciens musculi</name>
    <dbReference type="NCBI Taxonomy" id="2681861"/>
    <lineage>
        <taxon>Bacteria</taxon>
        <taxon>Bacillati</taxon>
        <taxon>Bacillota</taxon>
        <taxon>Clostridia</taxon>
        <taxon>Lachnospirales</taxon>
        <taxon>Lachnospiraceae</taxon>
        <taxon>Sporofaciens</taxon>
    </lineage>
</organism>
<evidence type="ECO:0000313" key="3">
    <source>
        <dbReference type="EMBL" id="MXP77267.1"/>
    </source>
</evidence>
<dbReference type="EMBL" id="WUQX01000001">
    <property type="protein sequence ID" value="MXP77267.1"/>
    <property type="molecule type" value="Genomic_DNA"/>
</dbReference>
<feature type="compositionally biased region" description="Basic and acidic residues" evidence="1">
    <location>
        <begin position="26"/>
        <end position="46"/>
    </location>
</feature>